<dbReference type="PANTHER" id="PTHR24068">
    <property type="entry name" value="UBIQUITIN-CONJUGATING ENZYME E2"/>
    <property type="match status" value="1"/>
</dbReference>
<organism evidence="2 3">
    <name type="scientific">Sporothrix stenoceras</name>
    <dbReference type="NCBI Taxonomy" id="5173"/>
    <lineage>
        <taxon>Eukaryota</taxon>
        <taxon>Fungi</taxon>
        <taxon>Dikarya</taxon>
        <taxon>Ascomycota</taxon>
        <taxon>Pezizomycotina</taxon>
        <taxon>Sordariomycetes</taxon>
        <taxon>Sordariomycetidae</taxon>
        <taxon>Ophiostomatales</taxon>
        <taxon>Ophiostomataceae</taxon>
        <taxon>Sporothrix</taxon>
    </lineage>
</organism>
<evidence type="ECO:0000313" key="2">
    <source>
        <dbReference type="EMBL" id="KAL1898155.1"/>
    </source>
</evidence>
<dbReference type="InterPro" id="IPR000608">
    <property type="entry name" value="UBC"/>
</dbReference>
<evidence type="ECO:0000259" key="1">
    <source>
        <dbReference type="PROSITE" id="PS50127"/>
    </source>
</evidence>
<dbReference type="SUPFAM" id="SSF54495">
    <property type="entry name" value="UBC-like"/>
    <property type="match status" value="1"/>
</dbReference>
<keyword evidence="3" id="KW-1185">Reference proteome</keyword>
<dbReference type="Pfam" id="PF00179">
    <property type="entry name" value="UQ_con"/>
    <property type="match status" value="1"/>
</dbReference>
<reference evidence="2 3" key="1">
    <citation type="journal article" date="2024" name="IMA Fungus">
        <title>IMA Genome - F19 : A genome assembly and annotation guide to empower mycologists, including annotated draft genome sequences of Ceratocystis pirilliformis, Diaporthe australafricana, Fusarium ophioides, Paecilomyces lecythidis, and Sporothrix stenoceras.</title>
        <authorList>
            <person name="Aylward J."/>
            <person name="Wilson A.M."/>
            <person name="Visagie C.M."/>
            <person name="Spraker J."/>
            <person name="Barnes I."/>
            <person name="Buitendag C."/>
            <person name="Ceriani C."/>
            <person name="Del Mar Angel L."/>
            <person name="du Plessis D."/>
            <person name="Fuchs T."/>
            <person name="Gasser K."/>
            <person name="Kramer D."/>
            <person name="Li W."/>
            <person name="Munsamy K."/>
            <person name="Piso A."/>
            <person name="Price J.L."/>
            <person name="Sonnekus B."/>
            <person name="Thomas C."/>
            <person name="van der Nest A."/>
            <person name="van Dijk A."/>
            <person name="van Heerden A."/>
            <person name="van Vuuren N."/>
            <person name="Yilmaz N."/>
            <person name="Duong T.A."/>
            <person name="van der Merwe N.A."/>
            <person name="Wingfield M.J."/>
            <person name="Wingfield B.D."/>
        </authorList>
    </citation>
    <scope>NUCLEOTIDE SEQUENCE [LARGE SCALE GENOMIC DNA]</scope>
    <source>
        <strain evidence="2 3">CMW 5346</strain>
    </source>
</reference>
<dbReference type="Gene3D" id="3.10.110.10">
    <property type="entry name" value="Ubiquitin Conjugating Enzyme"/>
    <property type="match status" value="1"/>
</dbReference>
<dbReference type="Proteomes" id="UP001583186">
    <property type="component" value="Unassembled WGS sequence"/>
</dbReference>
<sequence>MSSSKRIAKEFAKCSANAPAGMTIEMPYPDDMSIWHITLKGPAATIYAKGNFGLVVTLPDNYPFKAPVVTFATRIYHPNVTNDSAGNICLAMLKTDNWKPALPMTEVLEAVRNLLVEPQPDDPLEARIADEYRTQREEFDKQALAYVEKYAKGAPKFPPRGEAGSKA</sequence>
<comment type="caution">
    <text evidence="2">The sequence shown here is derived from an EMBL/GenBank/DDBJ whole genome shotgun (WGS) entry which is preliminary data.</text>
</comment>
<gene>
    <name evidence="2" type="ORF">Sste5346_003557</name>
</gene>
<dbReference type="InterPro" id="IPR016135">
    <property type="entry name" value="UBQ-conjugating_enzyme/RWD"/>
</dbReference>
<name>A0ABR3ZDM6_9PEZI</name>
<proteinExistence type="predicted"/>
<dbReference type="EMBL" id="JAWCUI010000016">
    <property type="protein sequence ID" value="KAL1898155.1"/>
    <property type="molecule type" value="Genomic_DNA"/>
</dbReference>
<accession>A0ABR3ZDM6</accession>
<protein>
    <recommendedName>
        <fullName evidence="1">UBC core domain-containing protein</fullName>
    </recommendedName>
</protein>
<feature type="domain" description="UBC core" evidence="1">
    <location>
        <begin position="2"/>
        <end position="152"/>
    </location>
</feature>
<dbReference type="SMART" id="SM00212">
    <property type="entry name" value="UBCc"/>
    <property type="match status" value="1"/>
</dbReference>
<dbReference type="PROSITE" id="PS50127">
    <property type="entry name" value="UBC_2"/>
    <property type="match status" value="1"/>
</dbReference>
<evidence type="ECO:0000313" key="3">
    <source>
        <dbReference type="Proteomes" id="UP001583186"/>
    </source>
</evidence>